<dbReference type="InterPro" id="IPR000477">
    <property type="entry name" value="RT_dom"/>
</dbReference>
<dbReference type="InterPro" id="IPR043502">
    <property type="entry name" value="DNA/RNA_pol_sf"/>
</dbReference>
<dbReference type="InterPro" id="IPR036691">
    <property type="entry name" value="Endo/exonu/phosph_ase_sf"/>
</dbReference>
<dbReference type="PANTHER" id="PTHR33116">
    <property type="entry name" value="REVERSE TRANSCRIPTASE ZINC-BINDING DOMAIN-CONTAINING PROTEIN-RELATED-RELATED"/>
    <property type="match status" value="1"/>
</dbReference>
<dbReference type="SUPFAM" id="SSF56672">
    <property type="entry name" value="DNA/RNA polymerases"/>
    <property type="match status" value="1"/>
</dbReference>
<evidence type="ECO:0000313" key="2">
    <source>
        <dbReference type="Proteomes" id="UP000694864"/>
    </source>
</evidence>
<evidence type="ECO:0000313" key="3">
    <source>
        <dbReference type="RefSeq" id="XP_010495217.1"/>
    </source>
</evidence>
<proteinExistence type="predicted"/>
<dbReference type="InterPro" id="IPR026960">
    <property type="entry name" value="RVT-Znf"/>
</dbReference>
<dbReference type="Proteomes" id="UP000694864">
    <property type="component" value="Chromosome 20"/>
</dbReference>
<dbReference type="InterPro" id="IPR044730">
    <property type="entry name" value="RNase_H-like_dom_plant"/>
</dbReference>
<feature type="domain" description="Reverse transcriptase" evidence="1">
    <location>
        <begin position="271"/>
        <end position="541"/>
    </location>
</feature>
<accession>A0ABM0Y495</accession>
<dbReference type="InterPro" id="IPR036397">
    <property type="entry name" value="RNaseH_sf"/>
</dbReference>
<dbReference type="PANTHER" id="PTHR33116:SF86">
    <property type="entry name" value="REVERSE TRANSCRIPTASE DOMAIN-CONTAINING PROTEIN"/>
    <property type="match status" value="1"/>
</dbReference>
<reference evidence="2" key="1">
    <citation type="journal article" date="2014" name="Nat. Commun.">
        <title>The emerging biofuel crop Camelina sativa retains a highly undifferentiated hexaploid genome structure.</title>
        <authorList>
            <person name="Kagale S."/>
            <person name="Koh C."/>
            <person name="Nixon J."/>
            <person name="Bollina V."/>
            <person name="Clarke W.E."/>
            <person name="Tuteja R."/>
            <person name="Spillane C."/>
            <person name="Robinson S.J."/>
            <person name="Links M.G."/>
            <person name="Clarke C."/>
            <person name="Higgins E.E."/>
            <person name="Huebert T."/>
            <person name="Sharpe A.G."/>
            <person name="Parkin I.A."/>
        </authorList>
    </citation>
    <scope>NUCLEOTIDE SEQUENCE [LARGE SCALE GENOMIC DNA]</scope>
    <source>
        <strain evidence="2">cv. DH55</strain>
    </source>
</reference>
<sequence length="1122" mass="126423">MPRPSMIQDCGFLEFPYLGDYLSWRCWRDKKPIRCRLDRALGNEDWHALFPDTVTEYLPMVASDHKPLLAYIGAKHPKGKRRFVFDRRWIGKEGLMSTISSGWGADGQNGQGLFVDKVVNCRRSISQWRKTQVPVGRDAIDIITRQLTEAQADDATSPETITVLTNQLREAYRDEEIYWYQKSRNRWMRVGDRNSKYFHAQTKQRRSRNRIVGLFDKNNVWSTDDETICNTAVSYFQDLFSTIGPANCDEILGEIARVITDADNAFLNSPATEKEGSFDKRLNSTHISLIPKVPKPTRMAELRPISLCNVGYKIISKILCQRLKRVLPTLISETQSAFVPGRLISDNILIAQEMFHGLRTNNSCKSKFMAIKTDMSKAYDRVEWSFVEQVLRQMGFSDRWISWIMYCVSSVDYKVLLNGQPHGFIQPARGLRQGDPLSPYLFILCTEVLIANVRKAEREKLITGIKVANQCPPITHLLFADDSLFFCKVTKEECEAILTVLRSYEAVSGQLINLEKSSIQFGHKVPEDTKAELQSILGISKLGGMGSYLGIPESLGGSKTKVFSFVRDKLQGRTTGWSAKLLSRGGKEVMIKSVATAVPTFVMSCFRIPKTITSKLTSAIANFWWSSNGQSGGMHWLAWEKLCASKQFGGLGFRNIDDFNSALLAKQLWRLIEVPDSLFARVFKSRYYRNSHPMDPIKSYSPSYGWRSIVSARSLTDPWVPAQFPRPALCKGSFKDPSIQMNDLIDRSSNTWRMDRLADLFDPEDVSLISAIPLSLTPQYDSFGWHFTKSGKYMVKSGYHTARLPPPHSTMPVVCGPDCAPLKASVWKVKCPPKIQHFMWQVLSGCLSVAANLGRRGISCDLECMRCGFPLETINHALFECPPVRQVWALSNVPSGPQNPGAQVVAFPWILWYIWKARNAKVFENVAEKPDAISQLAASKALAWSTAQVENEEGFTVPTAPNPRVVRGVSSLPIAYDGFRCFVDGSWKDTDKFAGAGWVCTSSTGVSLLMGASNFRRSLSPLHAEVEAFVWALRCMIGHEYKEVAFLTDCSDLVKMVSSPAEWPAFSAYLVDVIEDMKEFTRFSLTLIPRNANVLADRLARQVRTQPHVVTSVSCTFPNWLV</sequence>
<keyword evidence="2" id="KW-1185">Reference proteome</keyword>
<protein>
    <submittedName>
        <fullName evidence="3">Uncharacterized protein LOC104772285</fullName>
    </submittedName>
</protein>
<evidence type="ECO:0000259" key="1">
    <source>
        <dbReference type="PROSITE" id="PS50878"/>
    </source>
</evidence>
<dbReference type="GeneID" id="104772285"/>
<dbReference type="InterPro" id="IPR012337">
    <property type="entry name" value="RNaseH-like_sf"/>
</dbReference>
<name>A0ABM0Y495_CAMSA</name>
<dbReference type="Pfam" id="PF13456">
    <property type="entry name" value="RVT_3"/>
    <property type="match status" value="1"/>
</dbReference>
<dbReference type="SUPFAM" id="SSF53098">
    <property type="entry name" value="Ribonuclease H-like"/>
    <property type="match status" value="1"/>
</dbReference>
<dbReference type="SUPFAM" id="SSF56219">
    <property type="entry name" value="DNase I-like"/>
    <property type="match status" value="1"/>
</dbReference>
<dbReference type="PROSITE" id="PS50878">
    <property type="entry name" value="RT_POL"/>
    <property type="match status" value="1"/>
</dbReference>
<reference evidence="3" key="2">
    <citation type="submission" date="2025-08" db="UniProtKB">
        <authorList>
            <consortium name="RefSeq"/>
        </authorList>
    </citation>
    <scope>IDENTIFICATION</scope>
    <source>
        <tissue evidence="3">Leaf</tissue>
    </source>
</reference>
<dbReference type="CDD" id="cd06222">
    <property type="entry name" value="RNase_H_like"/>
    <property type="match status" value="1"/>
</dbReference>
<dbReference type="InterPro" id="IPR002156">
    <property type="entry name" value="RNaseH_domain"/>
</dbReference>
<organism evidence="2 3">
    <name type="scientific">Camelina sativa</name>
    <name type="common">False flax</name>
    <name type="synonym">Myagrum sativum</name>
    <dbReference type="NCBI Taxonomy" id="90675"/>
    <lineage>
        <taxon>Eukaryota</taxon>
        <taxon>Viridiplantae</taxon>
        <taxon>Streptophyta</taxon>
        <taxon>Embryophyta</taxon>
        <taxon>Tracheophyta</taxon>
        <taxon>Spermatophyta</taxon>
        <taxon>Magnoliopsida</taxon>
        <taxon>eudicotyledons</taxon>
        <taxon>Gunneridae</taxon>
        <taxon>Pentapetalae</taxon>
        <taxon>rosids</taxon>
        <taxon>malvids</taxon>
        <taxon>Brassicales</taxon>
        <taxon>Brassicaceae</taxon>
        <taxon>Camelineae</taxon>
        <taxon>Camelina</taxon>
    </lineage>
</organism>
<dbReference type="Pfam" id="PF00078">
    <property type="entry name" value="RVT_1"/>
    <property type="match status" value="1"/>
</dbReference>
<dbReference type="CDD" id="cd01650">
    <property type="entry name" value="RT_nLTR_like"/>
    <property type="match status" value="1"/>
</dbReference>
<dbReference type="Gene3D" id="3.30.420.10">
    <property type="entry name" value="Ribonuclease H-like superfamily/Ribonuclease H"/>
    <property type="match status" value="1"/>
</dbReference>
<dbReference type="RefSeq" id="XP_010495217.1">
    <property type="nucleotide sequence ID" value="XM_010496915.1"/>
</dbReference>
<gene>
    <name evidence="3" type="primary">LOC104772285</name>
</gene>
<dbReference type="Pfam" id="PF13966">
    <property type="entry name" value="zf-RVT"/>
    <property type="match status" value="1"/>
</dbReference>